<evidence type="ECO:0000313" key="2">
    <source>
        <dbReference type="EMBL" id="KMO94361.1"/>
    </source>
</evidence>
<organism evidence="2 3">
    <name type="scientific">Streptomyces roseus</name>
    <dbReference type="NCBI Taxonomy" id="66430"/>
    <lineage>
        <taxon>Bacteria</taxon>
        <taxon>Bacillati</taxon>
        <taxon>Actinomycetota</taxon>
        <taxon>Actinomycetes</taxon>
        <taxon>Kitasatosporales</taxon>
        <taxon>Streptomycetaceae</taxon>
        <taxon>Streptomyces</taxon>
    </lineage>
</organism>
<feature type="transmembrane region" description="Helical" evidence="1">
    <location>
        <begin position="395"/>
        <end position="419"/>
    </location>
</feature>
<proteinExistence type="predicted"/>
<protein>
    <submittedName>
        <fullName evidence="2">Uncharacterized protein</fullName>
    </submittedName>
</protein>
<feature type="transmembrane region" description="Helical" evidence="1">
    <location>
        <begin position="323"/>
        <end position="342"/>
    </location>
</feature>
<keyword evidence="1" id="KW-1133">Transmembrane helix</keyword>
<dbReference type="STRING" id="66430.ACS04_30010"/>
<feature type="transmembrane region" description="Helical" evidence="1">
    <location>
        <begin position="161"/>
        <end position="193"/>
    </location>
</feature>
<comment type="caution">
    <text evidence="2">The sequence shown here is derived from an EMBL/GenBank/DDBJ whole genome shotgun (WGS) entry which is preliminary data.</text>
</comment>
<accession>A0A0J7AAP9</accession>
<feature type="transmembrane region" description="Helical" evidence="1">
    <location>
        <begin position="37"/>
        <end position="56"/>
    </location>
</feature>
<sequence length="420" mass="46215">MTGPHPWFHGGVVIDLVPPARTGAPLREGLHRLVPPVVAWLLGNLVTWLVAAHSAAGDGSKVAYWSTAGRRRWDSEHYLAIAKTGYEMFWCRDRYADFPDVMCGNVAWFPGYPMAVRAVSATGLPYETSAVLVAEASLFGMFAVLWYLLGARLTWASGLTLAIGVVFPGAVYFHAIFPIATGTLALLVCVAGVRRGSWGMAAAGGFAAASCHLVGAVAVGMLLLSALFAWQRDAWRVRIAKAVASAAIAGCGVLWAKWLMWQATGRWDAYEALQKSSYQQSGVRQPFDEMRNAYGFPFGDWYRPQGHLPWLVEHSLGAHRSQLWLNVIFFLLVVATAVVLLVRDRRLGPDEWAALILTVAIFLLPFFAGAEMSWYRNHAQMFVGLVLVHRMSRWIQVPLLVLCSVQYALLSSMFFAGVLV</sequence>
<feature type="transmembrane region" description="Helical" evidence="1">
    <location>
        <begin position="130"/>
        <end position="149"/>
    </location>
</feature>
<dbReference type="Proteomes" id="UP000035932">
    <property type="component" value="Unassembled WGS sequence"/>
</dbReference>
<feature type="transmembrane region" description="Helical" evidence="1">
    <location>
        <begin position="354"/>
        <end position="375"/>
    </location>
</feature>
<dbReference type="AlphaFoldDB" id="A0A0J7AAP9"/>
<keyword evidence="1" id="KW-0812">Transmembrane</keyword>
<evidence type="ECO:0000313" key="3">
    <source>
        <dbReference type="Proteomes" id="UP000035932"/>
    </source>
</evidence>
<dbReference type="PATRIC" id="fig|66430.4.peg.1961"/>
<keyword evidence="3" id="KW-1185">Reference proteome</keyword>
<name>A0A0J7AAP9_9ACTN</name>
<evidence type="ECO:0000256" key="1">
    <source>
        <dbReference type="SAM" id="Phobius"/>
    </source>
</evidence>
<feature type="transmembrane region" description="Helical" evidence="1">
    <location>
        <begin position="205"/>
        <end position="230"/>
    </location>
</feature>
<gene>
    <name evidence="2" type="ORF">ACS04_30010</name>
</gene>
<reference evidence="2 3" key="1">
    <citation type="submission" date="2015-06" db="EMBL/GenBank/DDBJ databases">
        <title>Recapitulation of the evolution of biosynthetic gene clusters reveals hidden chemical diversity on bacterial genomes.</title>
        <authorList>
            <person name="Cruz-Morales P."/>
            <person name="Martinez-Guerrero C."/>
            <person name="Morales-Escalante M.A."/>
            <person name="Yanez-Guerra L.A."/>
            <person name="Kopp J.F."/>
            <person name="Feldmann J."/>
            <person name="Ramos-Aboites H.E."/>
            <person name="Barona-Gomez F."/>
        </authorList>
    </citation>
    <scope>NUCLEOTIDE SEQUENCE [LARGE SCALE GENOMIC DNA]</scope>
    <source>
        <strain evidence="2 3">ATCC 31245</strain>
    </source>
</reference>
<feature type="transmembrane region" description="Helical" evidence="1">
    <location>
        <begin position="242"/>
        <end position="261"/>
    </location>
</feature>
<keyword evidence="1" id="KW-0472">Membrane</keyword>
<dbReference type="EMBL" id="LFML01000131">
    <property type="protein sequence ID" value="KMO94361.1"/>
    <property type="molecule type" value="Genomic_DNA"/>
</dbReference>